<dbReference type="Pfam" id="PF13556">
    <property type="entry name" value="HTH_30"/>
    <property type="match status" value="1"/>
</dbReference>
<dbReference type="InterPro" id="IPR042070">
    <property type="entry name" value="PucR_C-HTH_sf"/>
</dbReference>
<evidence type="ECO:0000256" key="1">
    <source>
        <dbReference type="ARBA" id="ARBA00006754"/>
    </source>
</evidence>
<dbReference type="InterPro" id="IPR041522">
    <property type="entry name" value="CdaR_GGDEF"/>
</dbReference>
<feature type="domain" description="PucR C-terminal helix-turn-helix" evidence="2">
    <location>
        <begin position="285"/>
        <end position="341"/>
    </location>
</feature>
<gene>
    <name evidence="4" type="ORF">Smic_85240</name>
</gene>
<dbReference type="AlphaFoldDB" id="A0A7J0D5G8"/>
<accession>A0A7J0D5G8</accession>
<dbReference type="Gene3D" id="1.10.10.2840">
    <property type="entry name" value="PucR C-terminal helix-turn-helix domain"/>
    <property type="match status" value="1"/>
</dbReference>
<dbReference type="EMBL" id="BLWD01000004">
    <property type="protein sequence ID" value="GFN09968.1"/>
    <property type="molecule type" value="Genomic_DNA"/>
</dbReference>
<evidence type="ECO:0000259" key="3">
    <source>
        <dbReference type="Pfam" id="PF17853"/>
    </source>
</evidence>
<evidence type="ECO:0000259" key="2">
    <source>
        <dbReference type="Pfam" id="PF13556"/>
    </source>
</evidence>
<evidence type="ECO:0008006" key="6">
    <source>
        <dbReference type="Google" id="ProtNLM"/>
    </source>
</evidence>
<dbReference type="InterPro" id="IPR051448">
    <property type="entry name" value="CdaR-like_regulators"/>
</dbReference>
<reference evidence="4 5" key="1">
    <citation type="submission" date="2020-05" db="EMBL/GenBank/DDBJ databases">
        <title>Whole genome shotgun sequence of Streptomyces microflavus NBRC 13062.</title>
        <authorList>
            <person name="Komaki H."/>
            <person name="Tamura T."/>
        </authorList>
    </citation>
    <scope>NUCLEOTIDE SEQUENCE [LARGE SCALE GENOMIC DNA]</scope>
    <source>
        <strain evidence="4 5">NBRC 13062</strain>
    </source>
</reference>
<sequence length="354" mass="38575">MNERCRPSKTSAGYEALIAAAARSGEEPDERRLEELRFFGQQAAADGRTLRSLVVDHLALARVAWPDVAVDAGRVLAAMQQGVEALCEGHERAQQFAVRQQEAVRREFIDDLLYGRSELGSLVERAERFGLRLSYAHAVAVAVAEGTGAYVEGDVVSRRVERAVTGRFGERSVLLTTKNGRMVCIAPGDQHEVLLSFAEQAHAAAEGGRTAIGRPHAGAGGIVHSYQEALQVLDLADRLGFAEPVLHGADLLVYPVLARDRQALADLVRTTFGALLEARGGPQPYLETFNAYFDAGCVGAQAARRLALSVRALTYRLRRIHQLTGSDPTDPEQRYRLQTAVIGARLLDWPAQSR</sequence>
<name>A0A7J0D5G8_STRMI</name>
<feature type="domain" description="CdaR GGDEF-like" evidence="3">
    <location>
        <begin position="115"/>
        <end position="235"/>
    </location>
</feature>
<organism evidence="4 5">
    <name type="scientific">Streptomyces microflavus</name>
    <name type="common">Streptomyces lipmanii</name>
    <dbReference type="NCBI Taxonomy" id="1919"/>
    <lineage>
        <taxon>Bacteria</taxon>
        <taxon>Bacillati</taxon>
        <taxon>Actinomycetota</taxon>
        <taxon>Actinomycetes</taxon>
        <taxon>Kitasatosporales</taxon>
        <taxon>Streptomycetaceae</taxon>
        <taxon>Streptomyces</taxon>
    </lineage>
</organism>
<evidence type="ECO:0000313" key="5">
    <source>
        <dbReference type="Proteomes" id="UP000498740"/>
    </source>
</evidence>
<dbReference type="Pfam" id="PF17853">
    <property type="entry name" value="GGDEF_2"/>
    <property type="match status" value="1"/>
</dbReference>
<comment type="caution">
    <text evidence="4">The sequence shown here is derived from an EMBL/GenBank/DDBJ whole genome shotgun (WGS) entry which is preliminary data.</text>
</comment>
<proteinExistence type="inferred from homology"/>
<dbReference type="PANTHER" id="PTHR33744">
    <property type="entry name" value="CARBOHYDRATE DIACID REGULATOR"/>
    <property type="match status" value="1"/>
</dbReference>
<protein>
    <recommendedName>
        <fullName evidence="6">PucR C-terminal helix-turn-helix domain-containing protein</fullName>
    </recommendedName>
</protein>
<evidence type="ECO:0000313" key="4">
    <source>
        <dbReference type="EMBL" id="GFN09968.1"/>
    </source>
</evidence>
<dbReference type="Proteomes" id="UP000498740">
    <property type="component" value="Unassembled WGS sequence"/>
</dbReference>
<dbReference type="PANTHER" id="PTHR33744:SF1">
    <property type="entry name" value="DNA-BINDING TRANSCRIPTIONAL ACTIVATOR ADER"/>
    <property type="match status" value="1"/>
</dbReference>
<dbReference type="InterPro" id="IPR025736">
    <property type="entry name" value="PucR_C-HTH_dom"/>
</dbReference>
<comment type="similarity">
    <text evidence="1">Belongs to the CdaR family.</text>
</comment>